<protein>
    <submittedName>
        <fullName evidence="2">Uncharacterized protein</fullName>
    </submittedName>
</protein>
<dbReference type="Proteomes" id="UP000054549">
    <property type="component" value="Unassembled WGS sequence"/>
</dbReference>
<name>A0A0C2XK60_AMAMK</name>
<keyword evidence="1" id="KW-1133">Transmembrane helix</keyword>
<feature type="transmembrane region" description="Helical" evidence="1">
    <location>
        <begin position="231"/>
        <end position="250"/>
    </location>
</feature>
<evidence type="ECO:0000256" key="1">
    <source>
        <dbReference type="SAM" id="Phobius"/>
    </source>
</evidence>
<feature type="transmembrane region" description="Helical" evidence="1">
    <location>
        <begin position="87"/>
        <end position="107"/>
    </location>
</feature>
<dbReference type="AlphaFoldDB" id="A0A0C2XK60"/>
<keyword evidence="1" id="KW-0472">Membrane</keyword>
<dbReference type="InParanoid" id="A0A0C2XK60"/>
<dbReference type="HOGENOM" id="CLU_044614_1_1_1"/>
<feature type="transmembrane region" description="Helical" evidence="1">
    <location>
        <begin position="12"/>
        <end position="34"/>
    </location>
</feature>
<feature type="transmembrane region" description="Helical" evidence="1">
    <location>
        <begin position="203"/>
        <end position="219"/>
    </location>
</feature>
<keyword evidence="3" id="KW-1185">Reference proteome</keyword>
<sequence>MVSYAQTTTIATAAHAILFGVYIATFFLCCRWLLFTDDGWSKRKDIKWSMLIVTFVIFALSTVDFAMSLRTTLSSLSSSAEGLHPESTISIAVESLTAVIIDGVLIFRCWIVYDKSWRVVAGFLFPLLYNIASLIVFTYWGSIELKTMTTIFHVQIVRLHEVFLISTILINVCATSAIIWQIWKNCISPHLLRFATRIVADSGLLYTFTSLLLLCTISVDNAAQGLELPRMLASAICYPVAGIAYNLILIRAAQYRDNDPIERLPSLEFITPVDTNTDYELTPQPSRV</sequence>
<dbReference type="OrthoDB" id="3357408at2759"/>
<feature type="transmembrane region" description="Helical" evidence="1">
    <location>
        <begin position="46"/>
        <end position="67"/>
    </location>
</feature>
<dbReference type="EMBL" id="KN818226">
    <property type="protein sequence ID" value="KIL69463.1"/>
    <property type="molecule type" value="Genomic_DNA"/>
</dbReference>
<feature type="transmembrane region" description="Helical" evidence="1">
    <location>
        <begin position="119"/>
        <end position="142"/>
    </location>
</feature>
<keyword evidence="1" id="KW-0812">Transmembrane</keyword>
<proteinExistence type="predicted"/>
<organism evidence="2 3">
    <name type="scientific">Amanita muscaria (strain Koide BX008)</name>
    <dbReference type="NCBI Taxonomy" id="946122"/>
    <lineage>
        <taxon>Eukaryota</taxon>
        <taxon>Fungi</taxon>
        <taxon>Dikarya</taxon>
        <taxon>Basidiomycota</taxon>
        <taxon>Agaricomycotina</taxon>
        <taxon>Agaricomycetes</taxon>
        <taxon>Agaricomycetidae</taxon>
        <taxon>Agaricales</taxon>
        <taxon>Pluteineae</taxon>
        <taxon>Amanitaceae</taxon>
        <taxon>Amanita</taxon>
    </lineage>
</organism>
<feature type="transmembrane region" description="Helical" evidence="1">
    <location>
        <begin position="162"/>
        <end position="183"/>
    </location>
</feature>
<gene>
    <name evidence="2" type="ORF">M378DRAFT_786654</name>
</gene>
<evidence type="ECO:0000313" key="3">
    <source>
        <dbReference type="Proteomes" id="UP000054549"/>
    </source>
</evidence>
<reference evidence="2 3" key="1">
    <citation type="submission" date="2014-04" db="EMBL/GenBank/DDBJ databases">
        <title>Evolutionary Origins and Diversification of the Mycorrhizal Mutualists.</title>
        <authorList>
            <consortium name="DOE Joint Genome Institute"/>
            <consortium name="Mycorrhizal Genomics Consortium"/>
            <person name="Kohler A."/>
            <person name="Kuo A."/>
            <person name="Nagy L.G."/>
            <person name="Floudas D."/>
            <person name="Copeland A."/>
            <person name="Barry K.W."/>
            <person name="Cichocki N."/>
            <person name="Veneault-Fourrey C."/>
            <person name="LaButti K."/>
            <person name="Lindquist E.A."/>
            <person name="Lipzen A."/>
            <person name="Lundell T."/>
            <person name="Morin E."/>
            <person name="Murat C."/>
            <person name="Riley R."/>
            <person name="Ohm R."/>
            <person name="Sun H."/>
            <person name="Tunlid A."/>
            <person name="Henrissat B."/>
            <person name="Grigoriev I.V."/>
            <person name="Hibbett D.S."/>
            <person name="Martin F."/>
        </authorList>
    </citation>
    <scope>NUCLEOTIDE SEQUENCE [LARGE SCALE GENOMIC DNA]</scope>
    <source>
        <strain evidence="2 3">Koide BX008</strain>
    </source>
</reference>
<accession>A0A0C2XK60</accession>
<evidence type="ECO:0000313" key="2">
    <source>
        <dbReference type="EMBL" id="KIL69463.1"/>
    </source>
</evidence>